<evidence type="ECO:0000256" key="10">
    <source>
        <dbReference type="ARBA" id="ARBA00022989"/>
    </source>
</evidence>
<keyword evidence="10 13" id="KW-1133">Transmembrane helix</keyword>
<dbReference type="FunFam" id="1.20.1280.290:FF:000007">
    <property type="entry name" value="Bidirectional sugar transporter SWEET7"/>
    <property type="match status" value="1"/>
</dbReference>
<feature type="transmembrane region" description="Helical" evidence="13">
    <location>
        <begin position="97"/>
        <end position="116"/>
    </location>
</feature>
<keyword evidence="12 13" id="KW-0472">Membrane</keyword>
<proteinExistence type="inferred from homology"/>
<keyword evidence="9" id="KW-0677">Repeat</keyword>
<dbReference type="AlphaFoldDB" id="K3WZZ2"/>
<dbReference type="GO" id="GO:0051119">
    <property type="term" value="F:sugar transmembrane transporter activity"/>
    <property type="evidence" value="ECO:0007669"/>
    <property type="project" value="InterPro"/>
</dbReference>
<evidence type="ECO:0000256" key="12">
    <source>
        <dbReference type="ARBA" id="ARBA00023136"/>
    </source>
</evidence>
<feature type="transmembrane region" description="Helical" evidence="13">
    <location>
        <begin position="66"/>
        <end position="85"/>
    </location>
</feature>
<dbReference type="PANTHER" id="PTHR10791:SF30">
    <property type="entry name" value="SUGAR TRANSPORTER SWEET1"/>
    <property type="match status" value="1"/>
</dbReference>
<reference evidence="14" key="3">
    <citation type="submission" date="2015-02" db="UniProtKB">
        <authorList>
            <consortium name="EnsemblProtists"/>
        </authorList>
    </citation>
    <scope>IDENTIFICATION</scope>
    <source>
        <strain evidence="14">DAOM BR144</strain>
    </source>
</reference>
<dbReference type="GO" id="GO:0005886">
    <property type="term" value="C:plasma membrane"/>
    <property type="evidence" value="ECO:0007669"/>
    <property type="project" value="UniProtKB-SubCell"/>
</dbReference>
<feature type="transmembrane region" description="Helical" evidence="13">
    <location>
        <begin position="162"/>
        <end position="183"/>
    </location>
</feature>
<evidence type="ECO:0000256" key="7">
    <source>
        <dbReference type="ARBA" id="ARBA00022597"/>
    </source>
</evidence>
<evidence type="ECO:0000256" key="3">
    <source>
        <dbReference type="ARBA" id="ARBA00007809"/>
    </source>
</evidence>
<evidence type="ECO:0000256" key="5">
    <source>
        <dbReference type="ARBA" id="ARBA00022448"/>
    </source>
</evidence>
<feature type="transmembrane region" description="Helical" evidence="13">
    <location>
        <begin position="128"/>
        <end position="150"/>
    </location>
</feature>
<dbReference type="eggNOG" id="KOG1623">
    <property type="taxonomic scope" value="Eukaryota"/>
</dbReference>
<dbReference type="Pfam" id="PF03083">
    <property type="entry name" value="MtN3_slv"/>
    <property type="match status" value="2"/>
</dbReference>
<feature type="transmembrane region" description="Helical" evidence="13">
    <location>
        <begin position="189"/>
        <end position="210"/>
    </location>
</feature>
<evidence type="ECO:0000256" key="4">
    <source>
        <dbReference type="ARBA" id="ARBA00021741"/>
    </source>
</evidence>
<dbReference type="Proteomes" id="UP000019132">
    <property type="component" value="Unassembled WGS sequence"/>
</dbReference>
<dbReference type="VEuPathDB" id="FungiDB:PYU1_G010519"/>
<evidence type="ECO:0000256" key="13">
    <source>
        <dbReference type="SAM" id="Phobius"/>
    </source>
</evidence>
<reference evidence="15" key="1">
    <citation type="journal article" date="2010" name="Genome Biol.">
        <title>Genome sequence of the necrotrophic plant pathogen Pythium ultimum reveals original pathogenicity mechanisms and effector repertoire.</title>
        <authorList>
            <person name="Levesque C.A."/>
            <person name="Brouwer H."/>
            <person name="Cano L."/>
            <person name="Hamilton J.P."/>
            <person name="Holt C."/>
            <person name="Huitema E."/>
            <person name="Raffaele S."/>
            <person name="Robideau G.P."/>
            <person name="Thines M."/>
            <person name="Win J."/>
            <person name="Zerillo M.M."/>
            <person name="Beakes G.W."/>
            <person name="Boore J.L."/>
            <person name="Busam D."/>
            <person name="Dumas B."/>
            <person name="Ferriera S."/>
            <person name="Fuerstenberg S.I."/>
            <person name="Gachon C.M."/>
            <person name="Gaulin E."/>
            <person name="Govers F."/>
            <person name="Grenville-Briggs L."/>
            <person name="Horner N."/>
            <person name="Hostetler J."/>
            <person name="Jiang R.H."/>
            <person name="Johnson J."/>
            <person name="Krajaejun T."/>
            <person name="Lin H."/>
            <person name="Meijer H.J."/>
            <person name="Moore B."/>
            <person name="Morris P."/>
            <person name="Phuntmart V."/>
            <person name="Puiu D."/>
            <person name="Shetty J."/>
            <person name="Stajich J.E."/>
            <person name="Tripathy S."/>
            <person name="Wawra S."/>
            <person name="van West P."/>
            <person name="Whitty B.R."/>
            <person name="Coutinho P.M."/>
            <person name="Henrissat B."/>
            <person name="Martin F."/>
            <person name="Thomas P.D."/>
            <person name="Tyler B.M."/>
            <person name="De Vries R.P."/>
            <person name="Kamoun S."/>
            <person name="Yandell M."/>
            <person name="Tisserat N."/>
            <person name="Buell C.R."/>
        </authorList>
    </citation>
    <scope>NUCLEOTIDE SEQUENCE</scope>
    <source>
        <strain evidence="15">DAOM:BR144</strain>
    </source>
</reference>
<evidence type="ECO:0000256" key="2">
    <source>
        <dbReference type="ARBA" id="ARBA00004653"/>
    </source>
</evidence>
<dbReference type="PANTHER" id="PTHR10791">
    <property type="entry name" value="RAG1-ACTIVATING PROTEIN 1"/>
    <property type="match status" value="1"/>
</dbReference>
<evidence type="ECO:0000313" key="14">
    <source>
        <dbReference type="EnsemblProtists" id="PYU1_T010541"/>
    </source>
</evidence>
<dbReference type="GO" id="GO:0000139">
    <property type="term" value="C:Golgi membrane"/>
    <property type="evidence" value="ECO:0007669"/>
    <property type="project" value="UniProtKB-SubCell"/>
</dbReference>
<dbReference type="OMA" id="QLNDYYI"/>
<reference evidence="15" key="2">
    <citation type="submission" date="2010-04" db="EMBL/GenBank/DDBJ databases">
        <authorList>
            <person name="Buell R."/>
            <person name="Hamilton J."/>
            <person name="Hostetler J."/>
        </authorList>
    </citation>
    <scope>NUCLEOTIDE SEQUENCE [LARGE SCALE GENOMIC DNA]</scope>
    <source>
        <strain evidence="15">DAOM:BR144</strain>
    </source>
</reference>
<keyword evidence="8 13" id="KW-0812">Transmembrane</keyword>
<name>K3WZZ2_GLOUD</name>
<comment type="similarity">
    <text evidence="3">Belongs to the SWEET sugar transporter family.</text>
</comment>
<dbReference type="FunFam" id="1.20.1280.290:FF:000004">
    <property type="entry name" value="Sugar transporter SWEET"/>
    <property type="match status" value="1"/>
</dbReference>
<accession>K3WZZ2</accession>
<evidence type="ECO:0000313" key="15">
    <source>
        <dbReference type="Proteomes" id="UP000019132"/>
    </source>
</evidence>
<dbReference type="Gene3D" id="1.20.1280.290">
    <property type="match status" value="2"/>
</dbReference>
<evidence type="ECO:0000256" key="9">
    <source>
        <dbReference type="ARBA" id="ARBA00022737"/>
    </source>
</evidence>
<evidence type="ECO:0000256" key="1">
    <source>
        <dbReference type="ARBA" id="ARBA00004651"/>
    </source>
</evidence>
<dbReference type="InterPro" id="IPR047664">
    <property type="entry name" value="SWEET"/>
</dbReference>
<keyword evidence="15" id="KW-1185">Reference proteome</keyword>
<dbReference type="InParanoid" id="K3WZZ2"/>
<dbReference type="HOGENOM" id="CLU_048643_2_2_1"/>
<keyword evidence="6" id="KW-1003">Cell membrane</keyword>
<comment type="subcellular location">
    <subcellularLocation>
        <location evidence="1">Cell membrane</location>
        <topology evidence="1">Multi-pass membrane protein</topology>
    </subcellularLocation>
    <subcellularLocation>
        <location evidence="2">Golgi apparatus membrane</location>
        <topology evidence="2">Multi-pass membrane protein</topology>
    </subcellularLocation>
</comment>
<organism evidence="14 15">
    <name type="scientific">Globisporangium ultimum (strain ATCC 200006 / CBS 805.95 / DAOM BR144)</name>
    <name type="common">Pythium ultimum</name>
    <dbReference type="NCBI Taxonomy" id="431595"/>
    <lineage>
        <taxon>Eukaryota</taxon>
        <taxon>Sar</taxon>
        <taxon>Stramenopiles</taxon>
        <taxon>Oomycota</taxon>
        <taxon>Peronosporomycetes</taxon>
        <taxon>Pythiales</taxon>
        <taxon>Pythiaceae</taxon>
        <taxon>Globisporangium</taxon>
    </lineage>
</organism>
<dbReference type="EMBL" id="GL376596">
    <property type="status" value="NOT_ANNOTATED_CDS"/>
    <property type="molecule type" value="Genomic_DNA"/>
</dbReference>
<evidence type="ECO:0000256" key="11">
    <source>
        <dbReference type="ARBA" id="ARBA00023034"/>
    </source>
</evidence>
<protein>
    <recommendedName>
        <fullName evidence="4">Sugar transporter SWEET1</fullName>
    </recommendedName>
</protein>
<dbReference type="EnsemblProtists" id="PYU1_T010541">
    <property type="protein sequence ID" value="PYU1_T010541"/>
    <property type="gene ID" value="PYU1_G010519"/>
</dbReference>
<keyword evidence="11" id="KW-0333">Golgi apparatus</keyword>
<keyword evidence="5" id="KW-0813">Transport</keyword>
<sequence>MPAFEIVVKVLASTSAVYMCFSPAPTMLRIHRQKTTGSMPVLPLVTQWSYNHIWMLYGYIAREYFPLVATYAVGSVLSIGFLIIYYSSASIDQRAEISRLVAATLLFNMLASVYAFTGSSWQPHDQVAQVVGAIAIACGFLLYASPLATISRVVRTKSTASVPIAMVSVGAISNAIWIVYGVLQHDLIIVIPTVVNTALCIVQLILFIVYHPRRPSLKAM</sequence>
<keyword evidence="7" id="KW-0762">Sugar transport</keyword>
<evidence type="ECO:0000256" key="6">
    <source>
        <dbReference type="ARBA" id="ARBA00022475"/>
    </source>
</evidence>
<dbReference type="InterPro" id="IPR004316">
    <property type="entry name" value="SWEET_rpt"/>
</dbReference>
<evidence type="ECO:0000256" key="8">
    <source>
        <dbReference type="ARBA" id="ARBA00022692"/>
    </source>
</evidence>